<accession>A0A0F7UHM5</accession>
<evidence type="ECO:0000259" key="3">
    <source>
        <dbReference type="Pfam" id="PF07699"/>
    </source>
</evidence>
<feature type="transmembrane region" description="Helical" evidence="2">
    <location>
        <begin position="95"/>
        <end position="114"/>
    </location>
</feature>
<feature type="transmembrane region" description="Helical" evidence="2">
    <location>
        <begin position="1013"/>
        <end position="1035"/>
    </location>
</feature>
<dbReference type="SMART" id="SM01411">
    <property type="entry name" value="Ephrin_rec_like"/>
    <property type="match status" value="1"/>
</dbReference>
<dbReference type="Gene3D" id="2.60.120.200">
    <property type="match status" value="1"/>
</dbReference>
<feature type="transmembrane region" description="Helical" evidence="2">
    <location>
        <begin position="1047"/>
        <end position="1067"/>
    </location>
</feature>
<organism evidence="4">
    <name type="scientific">Neospora caninum (strain Liverpool)</name>
    <dbReference type="NCBI Taxonomy" id="572307"/>
    <lineage>
        <taxon>Eukaryota</taxon>
        <taxon>Sar</taxon>
        <taxon>Alveolata</taxon>
        <taxon>Apicomplexa</taxon>
        <taxon>Conoidasida</taxon>
        <taxon>Coccidia</taxon>
        <taxon>Eucoccidiorida</taxon>
        <taxon>Eimeriorina</taxon>
        <taxon>Sarcocystidae</taxon>
        <taxon>Neospora</taxon>
    </lineage>
</organism>
<feature type="compositionally biased region" description="Basic and acidic residues" evidence="1">
    <location>
        <begin position="697"/>
        <end position="706"/>
    </location>
</feature>
<feature type="compositionally biased region" description="Low complexity" evidence="1">
    <location>
        <begin position="738"/>
        <end position="754"/>
    </location>
</feature>
<feature type="compositionally biased region" description="Basic and acidic residues" evidence="1">
    <location>
        <begin position="621"/>
        <end position="638"/>
    </location>
</feature>
<proteinExistence type="predicted"/>
<keyword evidence="2" id="KW-1133">Transmembrane helix</keyword>
<feature type="transmembrane region" description="Helical" evidence="2">
    <location>
        <begin position="1079"/>
        <end position="1104"/>
    </location>
</feature>
<feature type="region of interest" description="Disordered" evidence="1">
    <location>
        <begin position="1991"/>
        <end position="2014"/>
    </location>
</feature>
<feature type="region of interest" description="Disordered" evidence="1">
    <location>
        <begin position="1897"/>
        <end position="1917"/>
    </location>
</feature>
<feature type="transmembrane region" description="Helical" evidence="2">
    <location>
        <begin position="918"/>
        <end position="940"/>
    </location>
</feature>
<dbReference type="SUPFAM" id="SSF57184">
    <property type="entry name" value="Growth factor receptor domain"/>
    <property type="match status" value="1"/>
</dbReference>
<feature type="compositionally biased region" description="Basic residues" evidence="1">
    <location>
        <begin position="684"/>
        <end position="696"/>
    </location>
</feature>
<gene>
    <name evidence="4" type="ORF">BN1204_051540</name>
</gene>
<dbReference type="PANTHER" id="PTHR11319">
    <property type="entry name" value="G PROTEIN-COUPLED RECEPTOR-RELATED"/>
    <property type="match status" value="1"/>
</dbReference>
<feature type="transmembrane region" description="Helical" evidence="2">
    <location>
        <begin position="550"/>
        <end position="574"/>
    </location>
</feature>
<dbReference type="InterPro" id="IPR011641">
    <property type="entry name" value="Tyr-kin_ephrin_A/B_rcpt-like"/>
</dbReference>
<feature type="compositionally biased region" description="Basic and acidic residues" evidence="1">
    <location>
        <begin position="672"/>
        <end position="683"/>
    </location>
</feature>
<feature type="transmembrane region" description="Helical" evidence="2">
    <location>
        <begin position="492"/>
        <end position="512"/>
    </location>
</feature>
<feature type="region of interest" description="Disordered" evidence="1">
    <location>
        <begin position="124"/>
        <end position="166"/>
    </location>
</feature>
<dbReference type="InterPro" id="IPR013320">
    <property type="entry name" value="ConA-like_dom_sf"/>
</dbReference>
<evidence type="ECO:0000256" key="1">
    <source>
        <dbReference type="SAM" id="MobiDB-lite"/>
    </source>
</evidence>
<sequence>MERHDGETGVRCLPRIPFCHSATPLSPLHPLRGEQAANRRETQDAQPPAPAGQLRAQAHELKRALLHTGREGISMEEAKAEGRDRDRRSAPTVRTPFLCLASIVLVSAVALLFVREHAFFGLPRNSNKVANPPAGNLSPRDAASARTTLTSLSSRSPSLSGASRLSVGPKFRPRRLASGLATSGTLCDGGKYWDNRQAACADCPAGTFSFYGSVGIQRCMACPFGFYSSAGAAVCDACDANMTTETTGSTSPDACFCQSGFKPALNAAGGVSCEACEPLFEYCYRTSPTDDSDWWSWSMVCSSGAKGTEQANGVRGMQVNEAGDAALGSESFGSLSAAAAPLVARPSAQVARPEGSEKGASPTMFRGSARLFRSFTKQARQGDQGSVEHPFCETLRNANPAGLNFRLKCRKRGVCTGVVASPCTEGNTGVLCDRCDNGYTLPLLEPTASSCTKCSGGLMAFLGFMLLCLCFVAGLVVWLARGNDATSFNRNIVIIRIFVVHMQLLNLLRFRASAEMDSVAKLWNVLVLTIPIESLVECLDTFTEWSGTTFTFVIVGLFFPIFNLICSLAVGGVLRKLHVRKLKQEMTQSVTEDVYLNPALHAGTELTALAREAEERREQIKARVAKRAEDAAQRRKAAEGGPVRPGAFVKKGKGKKVENAEGLPRAAMAAKDVQERRAKQLEAKRRKAEKKKKPKRERGLERRIGVQEDQEREAKEGEGDTAWKAQGLRQPLQAPDLSDSYYSSSFQSSEQVESGVDKKEFQPAAAHASAPVDGAAVARARGDPNTKERDQNEEPDDPAEGGGGAVPAAWLAAGPGKMQAPDAPEAEVSEDEEAELDAKKPKKPQPVPAMPTMHTADLYGYWKWVFAVFFVLHYSCLVTIGTLLFKGIFCVTDDVIPGVSYEFLAADFSLQCSSASTFTISATAGIVLWLVLLPAGHFYFMSRRLGDDIWLTDQYSLFCSWPVYGFRSGYRITYGLQVVAVILVLVVTSTPISHGRLERSLEAPGGIVFSFSFLKIITSTQIIICINIIGLYLIFLFIAHPYEPAKFVLSSHLAVLSCAAAIALYIYTYYQNIAPGTSVASGIGIVAFLLQIIFFLCAGVCALVESGFVKQTRNRFAFVDEVLAAASNTIKHTGTYRALQGDGEEQDVQERWEALRMDRASKEAQRNQQARHARLGVGDAAPGAEEIVVERAAILRLTSKKDHVALLDAVTACNSVPRALAAFERLTFLDTFPTMEKPEARAALEKLGFDVEELDGGLKLFLKHRNAMMRVFSRFSVSSLSEAFACGWELGLLRYSELDDVTLELASTKQKADRLLQQARAEDIAHMGRRGAGLYREDVREWNVLKAEACRITLQCLLLDLSDHHFHIARELPRRRFLATGTDQDAEDIRVRRVVDEDATGSRAASEDADAGAFLRLASLEEEGETAGFRAGLQLYEFAEAEPKRLRRKRLLEQTYALYRDFKLIFPNALPCIDRAPEARAQERAKASSPAAGPGRDDPLGAVKSFQLHVLGHHISAEDGRDVFFRGNFRAVAGPSGDLTGLDLSQNPRSVIVLDPPVALHARYAIECWVLLPLPPPSASASSVGIYRSLCADSDGDVICCLRQGPSRTAQRRREREAAEGDYKDAVAEKKEAAANRQLHFGLFLFPERDEEESVASDVASNCGSDAADARTSLAARGAQNVETGDLPGGDLGFFEAKAHASEKARVARADKQLQAGWHHLVVSRCESGTSYYWDGECVGSISALALPFAGFHDIAAIGNTRDGGHVCGALSDFAVFATHLDDEAAKLRYSYLQRHLVGKATAGQGLPPAQKRESGAADAGRYGLGTAAPGALAFDLLVDVYFIPASSRKTWALCAASPEQMKAITYRRESSREQPRKAGAAGSSLKRCEASGKGGVALVSPGPSRGATERAHGGSTANGSCVALDPAVEVDRELVPVRAWTVFAWIYTPLPQTEAAHVLVAGEADFHVCVLKDQRSVGVMYCAKRNARGEGTESSTEASDASDDASVDSDGCQREEYPSGFDIRDLAKGWHHLCVVANEAGQAFYADGTLRGYLPKSTWEDIRFLGNAATGNKPWGTFAQVSIYGKYFGAAEVASEYAKYRVDFPDPVGSRRLASKGPGDETLTAGDSSQGENEEDGENRVDSFSQPDDGRAYKGYMSFQICSDGESVVLLPQVAAQKHDIRVFHIDEFAVGVSGQHVAFDCVRSLALERQRRQVESGGGIRIHPAVSCKRAWTIVGWIQTPIENTGMFHALVGGKDGDAHVAVDRDGETLGVCTPPLCRAARRSERPSSDGYSPFISSTATLRSLSAGWHQLAVTREKRCQFFYLDGVYAGAAPATCDSSVTCFGNARSRHGKFEMPFGCFNTLCIYTDAMTPSVVARTYAEHQDLIRSGKFDPVSSGAQDHPE</sequence>
<dbReference type="Pfam" id="PF07699">
    <property type="entry name" value="Ephrin_rec_like"/>
    <property type="match status" value="1"/>
</dbReference>
<feature type="transmembrane region" description="Helical" evidence="2">
    <location>
        <begin position="864"/>
        <end position="885"/>
    </location>
</feature>
<feature type="compositionally biased region" description="Acidic residues" evidence="1">
    <location>
        <begin position="824"/>
        <end position="835"/>
    </location>
</feature>
<feature type="compositionally biased region" description="Basic and acidic residues" evidence="1">
    <location>
        <begin position="780"/>
        <end position="792"/>
    </location>
</feature>
<feature type="transmembrane region" description="Helical" evidence="2">
    <location>
        <begin position="974"/>
        <end position="993"/>
    </location>
</feature>
<feature type="region of interest" description="Disordered" evidence="1">
    <location>
        <begin position="2111"/>
        <end position="2149"/>
    </location>
</feature>
<dbReference type="Gene3D" id="2.10.50.10">
    <property type="entry name" value="Tumor Necrosis Factor Receptor, subunit A, domain 2"/>
    <property type="match status" value="1"/>
</dbReference>
<keyword evidence="2" id="KW-0812">Transmembrane</keyword>
<feature type="transmembrane region" description="Helical" evidence="2">
    <location>
        <begin position="458"/>
        <end position="480"/>
    </location>
</feature>
<dbReference type="InterPro" id="IPR009030">
    <property type="entry name" value="Growth_fac_rcpt_cys_sf"/>
</dbReference>
<dbReference type="PANTHER" id="PTHR11319:SF35">
    <property type="entry name" value="OUTER MEMBRANE PROTEIN PMPC-RELATED"/>
    <property type="match status" value="1"/>
</dbReference>
<keyword evidence="2" id="KW-0472">Membrane</keyword>
<evidence type="ECO:0000256" key="2">
    <source>
        <dbReference type="SAM" id="Phobius"/>
    </source>
</evidence>
<feature type="compositionally biased region" description="Basic and acidic residues" evidence="1">
    <location>
        <begin position="76"/>
        <end position="89"/>
    </location>
</feature>
<feature type="region of interest" description="Disordered" evidence="1">
    <location>
        <begin position="69"/>
        <end position="90"/>
    </location>
</feature>
<name>A0A0F7UHM5_NEOCL</name>
<reference evidence="4" key="1">
    <citation type="journal article" date="2015" name="PLoS ONE">
        <title>Comprehensive Evaluation of Toxoplasma gondii VEG and Neospora caninum LIV Genomes with Tachyzoite Stage Transcriptome and Proteome Defines Novel Transcript Features.</title>
        <authorList>
            <person name="Ramaprasad A."/>
            <person name="Mourier T."/>
            <person name="Naeem R."/>
            <person name="Malas T.B."/>
            <person name="Moussa E."/>
            <person name="Panigrahi A."/>
            <person name="Vermont S.J."/>
            <person name="Otto T.D."/>
            <person name="Wastling J."/>
            <person name="Pain A."/>
        </authorList>
    </citation>
    <scope>NUCLEOTIDE SEQUENCE</scope>
    <source>
        <strain evidence="4">Liverpool</strain>
    </source>
</reference>
<protein>
    <recommendedName>
        <fullName evidence="3">Tyrosine-protein kinase ephrin type A/B receptor-like domain-containing protein</fullName>
    </recommendedName>
</protein>
<dbReference type="SUPFAM" id="SSF49899">
    <property type="entry name" value="Concanavalin A-like lectins/glucanases"/>
    <property type="match status" value="2"/>
</dbReference>
<feature type="region of interest" description="Disordered" evidence="1">
    <location>
        <begin position="621"/>
        <end position="849"/>
    </location>
</feature>
<dbReference type="EMBL" id="LN714485">
    <property type="protein sequence ID" value="CEL69443.1"/>
    <property type="molecule type" value="Genomic_DNA"/>
</dbReference>
<feature type="domain" description="Tyrosine-protein kinase ephrin type A/B receptor-like" evidence="3">
    <location>
        <begin position="211"/>
        <end position="255"/>
    </location>
</feature>
<feature type="compositionally biased region" description="Low complexity" evidence="1">
    <location>
        <begin position="142"/>
        <end position="166"/>
    </location>
</feature>
<evidence type="ECO:0000313" key="4">
    <source>
        <dbReference type="EMBL" id="CEL69443.1"/>
    </source>
</evidence>